<reference evidence="1" key="3">
    <citation type="submission" date="2023-05" db="EMBL/GenBank/DDBJ databases">
        <authorList>
            <person name="Smith C.H."/>
        </authorList>
    </citation>
    <scope>NUCLEOTIDE SEQUENCE</scope>
    <source>
        <strain evidence="1">CHS0354</strain>
        <tissue evidence="1">Mantle</tissue>
    </source>
</reference>
<keyword evidence="2" id="KW-1185">Reference proteome</keyword>
<dbReference type="EMBL" id="JAEAOA010001816">
    <property type="protein sequence ID" value="KAK3589487.1"/>
    <property type="molecule type" value="Genomic_DNA"/>
</dbReference>
<organism evidence="1 2">
    <name type="scientific">Potamilus streckersoni</name>
    <dbReference type="NCBI Taxonomy" id="2493646"/>
    <lineage>
        <taxon>Eukaryota</taxon>
        <taxon>Metazoa</taxon>
        <taxon>Spiralia</taxon>
        <taxon>Lophotrochozoa</taxon>
        <taxon>Mollusca</taxon>
        <taxon>Bivalvia</taxon>
        <taxon>Autobranchia</taxon>
        <taxon>Heteroconchia</taxon>
        <taxon>Palaeoheterodonta</taxon>
        <taxon>Unionida</taxon>
        <taxon>Unionoidea</taxon>
        <taxon>Unionidae</taxon>
        <taxon>Ambleminae</taxon>
        <taxon>Lampsilini</taxon>
        <taxon>Potamilus</taxon>
    </lineage>
</organism>
<evidence type="ECO:0000313" key="2">
    <source>
        <dbReference type="Proteomes" id="UP001195483"/>
    </source>
</evidence>
<gene>
    <name evidence="1" type="ORF">CHS0354_030610</name>
</gene>
<reference evidence="1" key="1">
    <citation type="journal article" date="2021" name="Genome Biol. Evol.">
        <title>A High-Quality Reference Genome for a Parasitic Bivalve with Doubly Uniparental Inheritance (Bivalvia: Unionida).</title>
        <authorList>
            <person name="Smith C.H."/>
        </authorList>
    </citation>
    <scope>NUCLEOTIDE SEQUENCE</scope>
    <source>
        <strain evidence="1">CHS0354</strain>
    </source>
</reference>
<proteinExistence type="predicted"/>
<name>A0AAE0VUC9_9BIVA</name>
<sequence length="133" mass="14852">MTCCFGWRKQGCKYYIDLVGIIVNQSVYDEIFHARIVLDGETIDDGRFSEYGGPLAAESTSFAAYVVLETYFTAGVPLFYVREAISFIDSVEAPVFINDITNEEVEPSLGNALRQVFTAEEKEQLIDTKLSAV</sequence>
<dbReference type="AlphaFoldDB" id="A0AAE0VUC9"/>
<comment type="caution">
    <text evidence="1">The sequence shown here is derived from an EMBL/GenBank/DDBJ whole genome shotgun (WGS) entry which is preliminary data.</text>
</comment>
<reference evidence="1" key="2">
    <citation type="journal article" date="2021" name="Genome Biol. Evol.">
        <title>Developing a high-quality reference genome for a parasitic bivalve with doubly uniparental inheritance (Bivalvia: Unionida).</title>
        <authorList>
            <person name="Smith C.H."/>
        </authorList>
    </citation>
    <scope>NUCLEOTIDE SEQUENCE</scope>
    <source>
        <strain evidence="1">CHS0354</strain>
        <tissue evidence="1">Mantle</tissue>
    </source>
</reference>
<evidence type="ECO:0000313" key="1">
    <source>
        <dbReference type="EMBL" id="KAK3589487.1"/>
    </source>
</evidence>
<accession>A0AAE0VUC9</accession>
<protein>
    <submittedName>
        <fullName evidence="1">Uncharacterized protein</fullName>
    </submittedName>
</protein>
<dbReference type="Proteomes" id="UP001195483">
    <property type="component" value="Unassembled WGS sequence"/>
</dbReference>